<keyword evidence="8 10" id="KW-0472">Membrane</keyword>
<dbReference type="Pfam" id="PF01554">
    <property type="entry name" value="MatE"/>
    <property type="match status" value="2"/>
</dbReference>
<comment type="subcellular location">
    <subcellularLocation>
        <location evidence="1">Cell membrane</location>
        <topology evidence="1">Multi-pass membrane protein</topology>
    </subcellularLocation>
</comment>
<evidence type="ECO:0000256" key="1">
    <source>
        <dbReference type="ARBA" id="ARBA00004651"/>
    </source>
</evidence>
<dbReference type="PIRSF" id="PIRSF006603">
    <property type="entry name" value="DinF"/>
    <property type="match status" value="1"/>
</dbReference>
<evidence type="ECO:0000256" key="3">
    <source>
        <dbReference type="ARBA" id="ARBA00022106"/>
    </source>
</evidence>
<evidence type="ECO:0000256" key="5">
    <source>
        <dbReference type="ARBA" id="ARBA00022475"/>
    </source>
</evidence>
<keyword evidence="5" id="KW-1003">Cell membrane</keyword>
<feature type="transmembrane region" description="Helical" evidence="10">
    <location>
        <begin position="9"/>
        <end position="30"/>
    </location>
</feature>
<evidence type="ECO:0000256" key="6">
    <source>
        <dbReference type="ARBA" id="ARBA00022692"/>
    </source>
</evidence>
<keyword evidence="7 10" id="KW-1133">Transmembrane helix</keyword>
<comment type="caution">
    <text evidence="11">The sequence shown here is derived from an EMBL/GenBank/DDBJ whole genome shotgun (WGS) entry which is preliminary data.</text>
</comment>
<feature type="transmembrane region" description="Helical" evidence="10">
    <location>
        <begin position="86"/>
        <end position="109"/>
    </location>
</feature>
<dbReference type="PANTHER" id="PTHR43823:SF3">
    <property type="entry name" value="MULTIDRUG EXPORT PROTEIN MEPA"/>
    <property type="match status" value="1"/>
</dbReference>
<evidence type="ECO:0000313" key="12">
    <source>
        <dbReference type="Proteomes" id="UP000886881"/>
    </source>
</evidence>
<dbReference type="GO" id="GO:0046677">
    <property type="term" value="P:response to antibiotic"/>
    <property type="evidence" value="ECO:0007669"/>
    <property type="project" value="UniProtKB-KW"/>
</dbReference>
<dbReference type="InterPro" id="IPR045070">
    <property type="entry name" value="MATE_MepA-like"/>
</dbReference>
<dbReference type="CDD" id="cd13143">
    <property type="entry name" value="MATE_MepA_like"/>
    <property type="match status" value="1"/>
</dbReference>
<dbReference type="InterPro" id="IPR051327">
    <property type="entry name" value="MATE_MepA_subfamily"/>
</dbReference>
<gene>
    <name evidence="11" type="ORF">IAC35_02785</name>
</gene>
<evidence type="ECO:0000313" key="11">
    <source>
        <dbReference type="EMBL" id="HIT46765.1"/>
    </source>
</evidence>
<dbReference type="PANTHER" id="PTHR43823">
    <property type="entry name" value="SPORULATION PROTEIN YKVU"/>
    <property type="match status" value="1"/>
</dbReference>
<evidence type="ECO:0000256" key="8">
    <source>
        <dbReference type="ARBA" id="ARBA00023136"/>
    </source>
</evidence>
<dbReference type="InterPro" id="IPR048279">
    <property type="entry name" value="MdtK-like"/>
</dbReference>
<proteinExistence type="inferred from homology"/>
<reference evidence="11" key="2">
    <citation type="journal article" date="2021" name="PeerJ">
        <title>Extensive microbial diversity within the chicken gut microbiome revealed by metagenomics and culture.</title>
        <authorList>
            <person name="Gilroy R."/>
            <person name="Ravi A."/>
            <person name="Getino M."/>
            <person name="Pursley I."/>
            <person name="Horton D.L."/>
            <person name="Alikhan N.F."/>
            <person name="Baker D."/>
            <person name="Gharbi K."/>
            <person name="Hall N."/>
            <person name="Watson M."/>
            <person name="Adriaenssens E.M."/>
            <person name="Foster-Nyarko E."/>
            <person name="Jarju S."/>
            <person name="Secka A."/>
            <person name="Antonio M."/>
            <person name="Oren A."/>
            <person name="Chaudhuri R.R."/>
            <person name="La Ragione R."/>
            <person name="Hildebrand F."/>
            <person name="Pallen M.J."/>
        </authorList>
    </citation>
    <scope>NUCLEOTIDE SEQUENCE</scope>
    <source>
        <strain evidence="11">ChiHecec2B26-709</strain>
    </source>
</reference>
<dbReference type="GO" id="GO:0005886">
    <property type="term" value="C:plasma membrane"/>
    <property type="evidence" value="ECO:0007669"/>
    <property type="project" value="UniProtKB-SubCell"/>
</dbReference>
<feature type="transmembrane region" description="Helical" evidence="10">
    <location>
        <begin position="349"/>
        <end position="369"/>
    </location>
</feature>
<feature type="transmembrane region" description="Helical" evidence="10">
    <location>
        <begin position="42"/>
        <end position="65"/>
    </location>
</feature>
<evidence type="ECO:0000256" key="4">
    <source>
        <dbReference type="ARBA" id="ARBA00022448"/>
    </source>
</evidence>
<dbReference type="GO" id="GO:0015297">
    <property type="term" value="F:antiporter activity"/>
    <property type="evidence" value="ECO:0007669"/>
    <property type="project" value="InterPro"/>
</dbReference>
<name>A0A9D1KIH6_9BACT</name>
<evidence type="ECO:0000256" key="2">
    <source>
        <dbReference type="ARBA" id="ARBA00008417"/>
    </source>
</evidence>
<evidence type="ECO:0000256" key="10">
    <source>
        <dbReference type="SAM" id="Phobius"/>
    </source>
</evidence>
<feature type="transmembrane region" description="Helical" evidence="10">
    <location>
        <begin position="414"/>
        <end position="431"/>
    </location>
</feature>
<evidence type="ECO:0000256" key="7">
    <source>
        <dbReference type="ARBA" id="ARBA00022989"/>
    </source>
</evidence>
<keyword evidence="4" id="KW-0813">Transport</keyword>
<sequence length="435" mass="46603">MTTRPVPRLILSLAAPTILSMLVTSFYNLGDTFFVSRISTQATAAVGVSFAVMAVVQAIGFMLGHGSGNFVSRKLGARETEEASRMLATGFVYGVIAGILIAVLGHVFLKPLCVLLGSTPTILPYTEKYLGVILLGTPLMLPSLVLNNQIRFQGNARYSMMGIVSGAVLNLVLDPLFIFVFGWGISGAAWATVTGQLCSFCLLWYFSSRGGGIPIRLANFSPDLRFVREILAGGLPSFVRQGLGALAVVCLNVSAGQFGDAAIAAMSIVGRVCHFLNSALIGFGQGYQPVCGFNYGAGLYGRVKQGFRFCVKFGALFLLVVAAVGMAFAPEIIWLFRKEDADVVRIGAAALRFQLATMPLTVWVIISNMMLQTIRKPGKAILLASAKQGLFFIPLIFLLPARFGLLGVEICQPVADLCALALAIPLTTRVLRRMK</sequence>
<keyword evidence="6 10" id="KW-0812">Transmembrane</keyword>
<dbReference type="EMBL" id="DVLC01000054">
    <property type="protein sequence ID" value="HIT46765.1"/>
    <property type="molecule type" value="Genomic_DNA"/>
</dbReference>
<feature type="transmembrane region" description="Helical" evidence="10">
    <location>
        <begin position="129"/>
        <end position="146"/>
    </location>
</feature>
<feature type="transmembrane region" description="Helical" evidence="10">
    <location>
        <begin position="309"/>
        <end position="329"/>
    </location>
</feature>
<comment type="similarity">
    <text evidence="2">Belongs to the multi antimicrobial extrusion (MATE) (TC 2.A.66.1) family. MepA subfamily.</text>
</comment>
<evidence type="ECO:0000256" key="9">
    <source>
        <dbReference type="ARBA" id="ARBA00023251"/>
    </source>
</evidence>
<dbReference type="Proteomes" id="UP000886881">
    <property type="component" value="Unassembled WGS sequence"/>
</dbReference>
<keyword evidence="9" id="KW-0046">Antibiotic resistance</keyword>
<feature type="transmembrane region" description="Helical" evidence="10">
    <location>
        <begin position="187"/>
        <end position="206"/>
    </location>
</feature>
<accession>A0A9D1KIH6</accession>
<reference evidence="11" key="1">
    <citation type="submission" date="2020-10" db="EMBL/GenBank/DDBJ databases">
        <authorList>
            <person name="Gilroy R."/>
        </authorList>
    </citation>
    <scope>NUCLEOTIDE SEQUENCE</scope>
    <source>
        <strain evidence="11">ChiHecec2B26-709</strain>
    </source>
</reference>
<protein>
    <recommendedName>
        <fullName evidence="3">Multidrug export protein MepA</fullName>
    </recommendedName>
</protein>
<dbReference type="NCBIfam" id="TIGR00797">
    <property type="entry name" value="matE"/>
    <property type="match status" value="1"/>
</dbReference>
<dbReference type="GO" id="GO:0042910">
    <property type="term" value="F:xenobiotic transmembrane transporter activity"/>
    <property type="evidence" value="ECO:0007669"/>
    <property type="project" value="InterPro"/>
</dbReference>
<dbReference type="AlphaFoldDB" id="A0A9D1KIH6"/>
<dbReference type="InterPro" id="IPR002528">
    <property type="entry name" value="MATE_fam"/>
</dbReference>
<organism evidence="11 12">
    <name type="scientific">Candidatus Cryptobacteroides merdipullorum</name>
    <dbReference type="NCBI Taxonomy" id="2840771"/>
    <lineage>
        <taxon>Bacteria</taxon>
        <taxon>Pseudomonadati</taxon>
        <taxon>Bacteroidota</taxon>
        <taxon>Bacteroidia</taxon>
        <taxon>Bacteroidales</taxon>
        <taxon>Candidatus Cryptobacteroides</taxon>
    </lineage>
</organism>
<feature type="transmembrane region" description="Helical" evidence="10">
    <location>
        <begin position="158"/>
        <end position="181"/>
    </location>
</feature>